<protein>
    <submittedName>
        <fullName evidence="5">5,6-dimethylbenzimidazole synthase</fullName>
    </submittedName>
</protein>
<dbReference type="InterPro" id="IPR050627">
    <property type="entry name" value="Nitroreductase/BluB"/>
</dbReference>
<dbReference type="InterPro" id="IPR029479">
    <property type="entry name" value="Nitroreductase"/>
</dbReference>
<evidence type="ECO:0000259" key="4">
    <source>
        <dbReference type="Pfam" id="PF00881"/>
    </source>
</evidence>
<organism evidence="5 6">
    <name type="scientific">Hoyosella rhizosphaerae</name>
    <dbReference type="NCBI Taxonomy" id="1755582"/>
    <lineage>
        <taxon>Bacteria</taxon>
        <taxon>Bacillati</taxon>
        <taxon>Actinomycetota</taxon>
        <taxon>Actinomycetes</taxon>
        <taxon>Mycobacteriales</taxon>
        <taxon>Hoyosellaceae</taxon>
        <taxon>Hoyosella</taxon>
    </lineage>
</organism>
<reference evidence="5" key="2">
    <citation type="submission" date="2020-09" db="EMBL/GenBank/DDBJ databases">
        <authorList>
            <person name="Sun Q."/>
            <person name="Zhou Y."/>
        </authorList>
    </citation>
    <scope>NUCLEOTIDE SEQUENCE</scope>
    <source>
        <strain evidence="5">CGMCC 1.15478</strain>
    </source>
</reference>
<dbReference type="NCBIfam" id="TIGR02476">
    <property type="entry name" value="BluB"/>
    <property type="match status" value="1"/>
</dbReference>
<feature type="domain" description="Nitroreductase" evidence="4">
    <location>
        <begin position="35"/>
        <end position="201"/>
    </location>
</feature>
<dbReference type="AlphaFoldDB" id="A0A916UAZ9"/>
<keyword evidence="1" id="KW-0285">Flavoprotein</keyword>
<dbReference type="Gene3D" id="3.40.109.10">
    <property type="entry name" value="NADH Oxidase"/>
    <property type="match status" value="1"/>
</dbReference>
<dbReference type="InterPro" id="IPR012825">
    <property type="entry name" value="BluB"/>
</dbReference>
<dbReference type="PANTHER" id="PTHR23026:SF90">
    <property type="entry name" value="IODOTYROSINE DEIODINASE 1"/>
    <property type="match status" value="1"/>
</dbReference>
<sequence length="237" mass="26432">MPIRDLPATWPTSTAAKKHDRIDPMSTPLPLYDAIRMRRDVRAEFNGSTIADETLRKVLNAAHSAPSVGNTQPWDFVVIQDPHRLERFATHVAQRRDAFAQSLPADQQKVFANIKVEGIRESRTGIVVTYDPTRGGSHVLGRHTVEDTGLFSAVLAIQNLWLAATAEGIGVGWVSFYDEPFLADFIGATPPVRPIAWLCVGPVAEFQQTPDLERFGWRSRRPLDEAIHFDSLRQPAT</sequence>
<comment type="caution">
    <text evidence="5">The sequence shown here is derived from an EMBL/GenBank/DDBJ whole genome shotgun (WGS) entry which is preliminary data.</text>
</comment>
<keyword evidence="3" id="KW-0560">Oxidoreductase</keyword>
<dbReference type="GO" id="GO:0016491">
    <property type="term" value="F:oxidoreductase activity"/>
    <property type="evidence" value="ECO:0007669"/>
    <property type="project" value="UniProtKB-KW"/>
</dbReference>
<evidence type="ECO:0000256" key="2">
    <source>
        <dbReference type="ARBA" id="ARBA00022643"/>
    </source>
</evidence>
<keyword evidence="2" id="KW-0288">FMN</keyword>
<dbReference type="EMBL" id="BMJH01000002">
    <property type="protein sequence ID" value="GGC65703.1"/>
    <property type="molecule type" value="Genomic_DNA"/>
</dbReference>
<reference evidence="5" key="1">
    <citation type="journal article" date="2014" name="Int. J. Syst. Evol. Microbiol.">
        <title>Complete genome sequence of Corynebacterium casei LMG S-19264T (=DSM 44701T), isolated from a smear-ripened cheese.</title>
        <authorList>
            <consortium name="US DOE Joint Genome Institute (JGI-PGF)"/>
            <person name="Walter F."/>
            <person name="Albersmeier A."/>
            <person name="Kalinowski J."/>
            <person name="Ruckert C."/>
        </authorList>
    </citation>
    <scope>NUCLEOTIDE SEQUENCE</scope>
    <source>
        <strain evidence="5">CGMCC 1.15478</strain>
    </source>
</reference>
<dbReference type="Proteomes" id="UP000641514">
    <property type="component" value="Unassembled WGS sequence"/>
</dbReference>
<gene>
    <name evidence="5" type="ORF">GCM10011410_17750</name>
</gene>
<accession>A0A916UAZ9</accession>
<evidence type="ECO:0000256" key="3">
    <source>
        <dbReference type="ARBA" id="ARBA00023002"/>
    </source>
</evidence>
<evidence type="ECO:0000313" key="6">
    <source>
        <dbReference type="Proteomes" id="UP000641514"/>
    </source>
</evidence>
<dbReference type="SUPFAM" id="SSF55469">
    <property type="entry name" value="FMN-dependent nitroreductase-like"/>
    <property type="match status" value="1"/>
</dbReference>
<evidence type="ECO:0000256" key="1">
    <source>
        <dbReference type="ARBA" id="ARBA00022630"/>
    </source>
</evidence>
<evidence type="ECO:0000313" key="5">
    <source>
        <dbReference type="EMBL" id="GGC65703.1"/>
    </source>
</evidence>
<dbReference type="InterPro" id="IPR000415">
    <property type="entry name" value="Nitroreductase-like"/>
</dbReference>
<dbReference type="Pfam" id="PF00881">
    <property type="entry name" value="Nitroreductase"/>
    <property type="match status" value="1"/>
</dbReference>
<name>A0A916UAZ9_9ACTN</name>
<keyword evidence="6" id="KW-1185">Reference proteome</keyword>
<dbReference type="PANTHER" id="PTHR23026">
    <property type="entry name" value="NADPH NITROREDUCTASE"/>
    <property type="match status" value="1"/>
</dbReference>
<proteinExistence type="predicted"/>